<evidence type="ECO:0000313" key="2">
    <source>
        <dbReference type="Proteomes" id="UP000195633"/>
    </source>
</evidence>
<organism evidence="1 2">
    <name type="scientific">Acetobacter ascendens</name>
    <dbReference type="NCBI Taxonomy" id="481146"/>
    <lineage>
        <taxon>Bacteria</taxon>
        <taxon>Pseudomonadati</taxon>
        <taxon>Pseudomonadota</taxon>
        <taxon>Alphaproteobacteria</taxon>
        <taxon>Acetobacterales</taxon>
        <taxon>Acetobacteraceae</taxon>
        <taxon>Acetobacter</taxon>
    </lineage>
</organism>
<gene>
    <name evidence="1" type="ORF">S101447_02079</name>
</gene>
<accession>A0A1Y0V8N4</accession>
<protein>
    <submittedName>
        <fullName evidence="1">Uncharacterized protein</fullName>
    </submittedName>
</protein>
<proteinExistence type="predicted"/>
<sequence>MRTSIFLILLLSCVAFEAKSRDLQIENNADSSQDTVASVARIAKQAIPASARGRPSGVAPLDSLGLMNAAVSGNVDNAIITKSPENVIRTISDKFSDYLSLKDIGVALDNANSETDIAKINELWKKTPRQTVFIPNSYWPSINGNAIVPATPSGNFVVQGLGKVHLWPSYPVTDHGIGFPAPYFGDGVTSILYGANSSVSFNRVDAHNIGFNSGLPNTAFNYVADTSKEPGNPGAPGMLNISIHTVAEKHKHGMESGVNDIFDSLSFGSYGDDDVQDWHHMGIYGTDWTWSNIREVNQYVPFYFSTKRDGVYDQATYINEEDFATGGPENSKGAYDPTQYNRKMFWLAHGYGTMGFGTVDKAGHKTAHIAGAVKWKPSTSYHRYQEIIVADSTGQPYTFYALSKDYNVLSGMPDNARSGASMPHWVFANEATIADGGVIWTCVGKFTADLGEVFGISGDNSPQTGWVARIGTLMSEDTDYIYNAIFDMSKAAFDPSVTHVFARMQKDMFLDLTADGTQAGQNNRLFGYGDGVGLEYRLSSSVNGARADTVPFAISDTGNTHISSLSIGNDSKKITDTRSIVFAENAEGGNPDHQISLHASSSSAHLFADNMDLGKITTSISAPKSSHAPCHAGEEAQDSKYFYKCVASNQWKRIAWDKENW</sequence>
<evidence type="ECO:0000313" key="1">
    <source>
        <dbReference type="EMBL" id="ARW11137.1"/>
    </source>
</evidence>
<name>A0A1Y0V8N4_9PROT</name>
<dbReference type="AlphaFoldDB" id="A0A1Y0V8N4"/>
<dbReference type="EMBL" id="CP021524">
    <property type="protein sequence ID" value="ARW11137.1"/>
    <property type="molecule type" value="Genomic_DNA"/>
</dbReference>
<reference evidence="1 2" key="1">
    <citation type="submission" date="2017-05" db="EMBL/GenBank/DDBJ databases">
        <title>Genome sequence of Acetobacter pasteurianus subsp. ascendens strain SRCM101447.</title>
        <authorList>
            <person name="Cho S.H."/>
        </authorList>
    </citation>
    <scope>NUCLEOTIDE SEQUENCE [LARGE SCALE GENOMIC DNA]</scope>
    <source>
        <strain evidence="1 2">SRCM101447</strain>
    </source>
</reference>
<dbReference type="RefSeq" id="WP_157893981.1">
    <property type="nucleotide sequence ID" value="NZ_CP021524.1"/>
</dbReference>
<dbReference type="Proteomes" id="UP000195633">
    <property type="component" value="Chromosome"/>
</dbReference>